<dbReference type="SUPFAM" id="SSF52540">
    <property type="entry name" value="P-loop containing nucleoside triphosphate hydrolases"/>
    <property type="match status" value="1"/>
</dbReference>
<dbReference type="CDD" id="cd03214">
    <property type="entry name" value="ABC_Iron-Siderophores_B12_Hemin"/>
    <property type="match status" value="1"/>
</dbReference>
<protein>
    <submittedName>
        <fullName evidence="6">Iron ABC transporter ATP-binding protein</fullName>
    </submittedName>
</protein>
<comment type="similarity">
    <text evidence="1">Belongs to the ABC transporter superfamily.</text>
</comment>
<evidence type="ECO:0000256" key="2">
    <source>
        <dbReference type="ARBA" id="ARBA00022448"/>
    </source>
</evidence>
<dbReference type="PANTHER" id="PTHR42734">
    <property type="entry name" value="METAL TRANSPORT SYSTEM ATP-BINDING PROTEIN TM_0124-RELATED"/>
    <property type="match status" value="1"/>
</dbReference>
<keyword evidence="2" id="KW-0813">Transport</keyword>
<reference evidence="6 7" key="1">
    <citation type="submission" date="2014-02" db="EMBL/GenBank/DDBJ databases">
        <title>Plasmidome dynamics in the species complex Clostridium novyi sensu lato converts strains of independent lineages into distinctly different pathogens.</title>
        <authorList>
            <person name="Skarin H."/>
            <person name="Segerman B."/>
        </authorList>
    </citation>
    <scope>NUCLEOTIDE SEQUENCE [LARGE SCALE GENOMIC DNA]</scope>
    <source>
        <strain evidence="6 7">ATCC 27606</strain>
    </source>
</reference>
<evidence type="ECO:0000256" key="1">
    <source>
        <dbReference type="ARBA" id="ARBA00005417"/>
    </source>
</evidence>
<keyword evidence="3" id="KW-0547">Nucleotide-binding</keyword>
<dbReference type="Proteomes" id="UP000027770">
    <property type="component" value="Unassembled WGS sequence"/>
</dbReference>
<evidence type="ECO:0000313" key="6">
    <source>
        <dbReference type="EMBL" id="KEI12020.1"/>
    </source>
</evidence>
<dbReference type="GO" id="GO:0016887">
    <property type="term" value="F:ATP hydrolysis activity"/>
    <property type="evidence" value="ECO:0007669"/>
    <property type="project" value="InterPro"/>
</dbReference>
<dbReference type="InterPro" id="IPR003593">
    <property type="entry name" value="AAA+_ATPase"/>
</dbReference>
<dbReference type="PROSITE" id="PS50893">
    <property type="entry name" value="ABC_TRANSPORTER_2"/>
    <property type="match status" value="1"/>
</dbReference>
<proteinExistence type="inferred from homology"/>
<dbReference type="GO" id="GO:0005524">
    <property type="term" value="F:ATP binding"/>
    <property type="evidence" value="ECO:0007669"/>
    <property type="project" value="UniProtKB-KW"/>
</dbReference>
<name>A0AA40M4R5_CLONO</name>
<dbReference type="Pfam" id="PF00005">
    <property type="entry name" value="ABC_tran"/>
    <property type="match status" value="1"/>
</dbReference>
<dbReference type="RefSeq" id="WP_039222133.1">
    <property type="nucleotide sequence ID" value="NZ_JENW01000154.1"/>
</dbReference>
<dbReference type="AlphaFoldDB" id="A0AA40M4R5"/>
<accession>A0AA40M4R5</accession>
<keyword evidence="4 6" id="KW-0067">ATP-binding</keyword>
<evidence type="ECO:0000256" key="4">
    <source>
        <dbReference type="ARBA" id="ARBA00022840"/>
    </source>
</evidence>
<evidence type="ECO:0000259" key="5">
    <source>
        <dbReference type="PROSITE" id="PS50893"/>
    </source>
</evidence>
<comment type="caution">
    <text evidence="6">The sequence shown here is derived from an EMBL/GenBank/DDBJ whole genome shotgun (WGS) entry which is preliminary data.</text>
</comment>
<dbReference type="EMBL" id="JENW01000154">
    <property type="protein sequence ID" value="KEI12020.1"/>
    <property type="molecule type" value="Genomic_DNA"/>
</dbReference>
<dbReference type="SMART" id="SM00382">
    <property type="entry name" value="AAA"/>
    <property type="match status" value="1"/>
</dbReference>
<dbReference type="InterPro" id="IPR027417">
    <property type="entry name" value="P-loop_NTPase"/>
</dbReference>
<dbReference type="Gene3D" id="3.40.50.300">
    <property type="entry name" value="P-loop containing nucleotide triphosphate hydrolases"/>
    <property type="match status" value="1"/>
</dbReference>
<evidence type="ECO:0000256" key="3">
    <source>
        <dbReference type="ARBA" id="ARBA00022741"/>
    </source>
</evidence>
<feature type="domain" description="ABC transporter" evidence="5">
    <location>
        <begin position="5"/>
        <end position="241"/>
    </location>
</feature>
<evidence type="ECO:0000313" key="7">
    <source>
        <dbReference type="Proteomes" id="UP000027770"/>
    </source>
</evidence>
<keyword evidence="7" id="KW-1185">Reference proteome</keyword>
<organism evidence="6 7">
    <name type="scientific">Clostridium novyi B str. ATCC 27606</name>
    <dbReference type="NCBI Taxonomy" id="1443123"/>
    <lineage>
        <taxon>Bacteria</taxon>
        <taxon>Bacillati</taxon>
        <taxon>Bacillota</taxon>
        <taxon>Clostridia</taxon>
        <taxon>Eubacteriales</taxon>
        <taxon>Clostridiaceae</taxon>
        <taxon>Clostridium</taxon>
    </lineage>
</organism>
<dbReference type="InterPro" id="IPR050153">
    <property type="entry name" value="Metal_Ion_Import_ABC"/>
</dbReference>
<dbReference type="FunFam" id="3.40.50.300:FF:000134">
    <property type="entry name" value="Iron-enterobactin ABC transporter ATP-binding protein"/>
    <property type="match status" value="1"/>
</dbReference>
<dbReference type="InterPro" id="IPR003439">
    <property type="entry name" value="ABC_transporter-like_ATP-bd"/>
</dbReference>
<dbReference type="PANTHER" id="PTHR42734:SF6">
    <property type="entry name" value="MOLYBDATE IMPORT ATP-BINDING PROTEIN MOLC"/>
    <property type="match status" value="1"/>
</dbReference>
<sequence length="259" mass="30110">MENLLKIKNLNTGYKDKLILDNINLNIKEGELTMLLGVNGAGKTTLLKSIAGLKEINDGEINYKNLNILKLTNKERGKLLAYIPQQISIKENYTVEDVILMGVTPYLGIFQMPKEKHHNLVDKALNELNLMNLKHKYIKELSGGEKRRVYLGRILVQKCNILLLDEPNTFLDYIKQQDFFNFLKNFVKNNSLFTLITLHDINLALRYGDSIVILNNNKILDVIRCDEKGYEKKFLSLMEQIYERKFQLYYTDKGPMILY</sequence>
<gene>
    <name evidence="6" type="ORF">Z959_05265</name>
</gene>